<evidence type="ECO:0000256" key="4">
    <source>
        <dbReference type="ARBA" id="ARBA00022989"/>
    </source>
</evidence>
<name>A0A2R8AT32_9RHOB</name>
<organism evidence="7 8">
    <name type="scientific">Aliiroseovarius pelagivivens</name>
    <dbReference type="NCBI Taxonomy" id="1639690"/>
    <lineage>
        <taxon>Bacteria</taxon>
        <taxon>Pseudomonadati</taxon>
        <taxon>Pseudomonadota</taxon>
        <taxon>Alphaproteobacteria</taxon>
        <taxon>Rhodobacterales</taxon>
        <taxon>Paracoccaceae</taxon>
        <taxon>Aliiroseovarius</taxon>
    </lineage>
</organism>
<keyword evidence="3 6" id="KW-0812">Transmembrane</keyword>
<dbReference type="PANTHER" id="PTHR30086:SF20">
    <property type="entry name" value="ARGININE EXPORTER PROTEIN ARGO-RELATED"/>
    <property type="match status" value="1"/>
</dbReference>
<evidence type="ECO:0000256" key="2">
    <source>
        <dbReference type="ARBA" id="ARBA00022475"/>
    </source>
</evidence>
<keyword evidence="4 6" id="KW-1133">Transmembrane helix</keyword>
<dbReference type="GO" id="GO:0005886">
    <property type="term" value="C:plasma membrane"/>
    <property type="evidence" value="ECO:0007669"/>
    <property type="project" value="UniProtKB-SubCell"/>
</dbReference>
<dbReference type="EMBL" id="OMOI01000002">
    <property type="protein sequence ID" value="SPF79195.1"/>
    <property type="molecule type" value="Genomic_DNA"/>
</dbReference>
<gene>
    <name evidence="7" type="primary">rhtB_3</name>
    <name evidence="7" type="ORF">ALP8811_03133</name>
</gene>
<keyword evidence="5 6" id="KW-0472">Membrane</keyword>
<dbReference type="PIRSF" id="PIRSF006324">
    <property type="entry name" value="LeuE"/>
    <property type="match status" value="1"/>
</dbReference>
<keyword evidence="2" id="KW-1003">Cell membrane</keyword>
<accession>A0A2R8AT32</accession>
<dbReference type="PANTHER" id="PTHR30086">
    <property type="entry name" value="ARGININE EXPORTER PROTEIN ARGO"/>
    <property type="match status" value="1"/>
</dbReference>
<evidence type="ECO:0000313" key="7">
    <source>
        <dbReference type="EMBL" id="SPF79195.1"/>
    </source>
</evidence>
<dbReference type="AlphaFoldDB" id="A0A2R8AT32"/>
<evidence type="ECO:0000256" key="1">
    <source>
        <dbReference type="ARBA" id="ARBA00004651"/>
    </source>
</evidence>
<dbReference type="RefSeq" id="WP_108858153.1">
    <property type="nucleotide sequence ID" value="NZ_OMOI01000002.1"/>
</dbReference>
<dbReference type="OrthoDB" id="9807053at2"/>
<dbReference type="GO" id="GO:0015171">
    <property type="term" value="F:amino acid transmembrane transporter activity"/>
    <property type="evidence" value="ECO:0007669"/>
    <property type="project" value="TreeGrafter"/>
</dbReference>
<evidence type="ECO:0000256" key="6">
    <source>
        <dbReference type="SAM" id="Phobius"/>
    </source>
</evidence>
<evidence type="ECO:0000256" key="3">
    <source>
        <dbReference type="ARBA" id="ARBA00022692"/>
    </source>
</evidence>
<evidence type="ECO:0000313" key="8">
    <source>
        <dbReference type="Proteomes" id="UP000244911"/>
    </source>
</evidence>
<comment type="subcellular location">
    <subcellularLocation>
        <location evidence="1">Cell membrane</location>
        <topology evidence="1">Multi-pass membrane protein</topology>
    </subcellularLocation>
</comment>
<keyword evidence="8" id="KW-1185">Reference proteome</keyword>
<evidence type="ECO:0000256" key="5">
    <source>
        <dbReference type="ARBA" id="ARBA00023136"/>
    </source>
</evidence>
<protein>
    <submittedName>
        <fullName evidence="7">Homoserine/homoserine lactone efflux protein</fullName>
    </submittedName>
</protein>
<dbReference type="Pfam" id="PF01810">
    <property type="entry name" value="LysE"/>
    <property type="match status" value="1"/>
</dbReference>
<feature type="transmembrane region" description="Helical" evidence="6">
    <location>
        <begin position="119"/>
        <end position="141"/>
    </location>
</feature>
<feature type="transmembrane region" description="Helical" evidence="6">
    <location>
        <begin position="12"/>
        <end position="35"/>
    </location>
</feature>
<feature type="transmembrane region" description="Helical" evidence="6">
    <location>
        <begin position="47"/>
        <end position="75"/>
    </location>
</feature>
<sequence length="207" mass="21936">MLETLFLMDPWVIATFIGASILLYLTPGADMMFVIASGIAGGPKSGLAATAGVILGVAFQVILAAAGLALLIAASPIALDVIRYAGAAYLAWLAWHSWRSSSAPDTRKGRADLWRAFRRGLVTNLLNPKVILFILAFLPQFVDPAIGPEWQQILILGIIFAIGGFIADGLIGIFAGLAADKVRKSTQTMNKLSAVIFGALAARLAWN</sequence>
<dbReference type="InterPro" id="IPR001123">
    <property type="entry name" value="LeuE-type"/>
</dbReference>
<proteinExistence type="predicted"/>
<reference evidence="7 8" key="1">
    <citation type="submission" date="2018-03" db="EMBL/GenBank/DDBJ databases">
        <authorList>
            <person name="Keele B.F."/>
        </authorList>
    </citation>
    <scope>NUCLEOTIDE SEQUENCE [LARGE SCALE GENOMIC DNA]</scope>
    <source>
        <strain evidence="7 8">CECT 8811</strain>
    </source>
</reference>
<dbReference type="Proteomes" id="UP000244911">
    <property type="component" value="Unassembled WGS sequence"/>
</dbReference>
<feature type="transmembrane region" description="Helical" evidence="6">
    <location>
        <begin position="153"/>
        <end position="177"/>
    </location>
</feature>